<dbReference type="PANTHER" id="PTHR30437:SF4">
    <property type="entry name" value="TRANSCRIPTION ELONGATION FACTOR GREA"/>
    <property type="match status" value="1"/>
</dbReference>
<evidence type="ECO:0000256" key="5">
    <source>
        <dbReference type="ARBA" id="ARBA00023163"/>
    </source>
</evidence>
<dbReference type="InterPro" id="IPR028624">
    <property type="entry name" value="Tscrpt_elong_fac_GreA/B"/>
</dbReference>
<dbReference type="Pfam" id="PF01272">
    <property type="entry name" value="GreA_GreB"/>
    <property type="match status" value="1"/>
</dbReference>
<evidence type="ECO:0000256" key="7">
    <source>
        <dbReference type="ARBA" id="ARBA00030776"/>
    </source>
</evidence>
<evidence type="ECO:0000256" key="3">
    <source>
        <dbReference type="ARBA" id="ARBA00023015"/>
    </source>
</evidence>
<sequence>MGSLTRKVLLTQEGLQKLNQELDELIRIKRPRVLERIQEAREFGDLMENSGYDVAKDEQSIIEGRIQELQNILAKAKIITTAPQKNDFVVIGSTVSVEVDGQVDEFTIVGSLEADPSKKKISNESPVGQALLGARMGEVVEVITPIVRAKYKIIEVR</sequence>
<organism evidence="12 13">
    <name type="scientific">Candidatus Curtissbacteria bacterium RBG_16_39_7</name>
    <dbReference type="NCBI Taxonomy" id="1797707"/>
    <lineage>
        <taxon>Bacteria</taxon>
        <taxon>Candidatus Curtissiibacteriota</taxon>
    </lineage>
</organism>
<keyword evidence="5 8" id="KW-0804">Transcription</keyword>
<keyword evidence="12" id="KW-0251">Elongation factor</keyword>
<keyword evidence="12" id="KW-0648">Protein biosynthesis</keyword>
<dbReference type="NCBIfam" id="TIGR01462">
    <property type="entry name" value="greA"/>
    <property type="match status" value="1"/>
</dbReference>
<dbReference type="Proteomes" id="UP000176628">
    <property type="component" value="Unassembled WGS sequence"/>
</dbReference>
<comment type="similarity">
    <text evidence="1 8 9">Belongs to the GreA/GreB family.</text>
</comment>
<evidence type="ECO:0000256" key="2">
    <source>
        <dbReference type="ARBA" id="ARBA00013729"/>
    </source>
</evidence>
<proteinExistence type="inferred from homology"/>
<dbReference type="Pfam" id="PF03449">
    <property type="entry name" value="GreA_GreB_N"/>
    <property type="match status" value="1"/>
</dbReference>
<feature type="domain" description="Transcription elongation factor GreA/GreB C-terminal" evidence="10">
    <location>
        <begin position="85"/>
        <end position="156"/>
    </location>
</feature>
<keyword evidence="4 8" id="KW-0238">DNA-binding</keyword>
<dbReference type="InterPro" id="IPR001437">
    <property type="entry name" value="Tscrpt_elong_fac_GreA/B_C"/>
</dbReference>
<evidence type="ECO:0000256" key="9">
    <source>
        <dbReference type="RuleBase" id="RU000556"/>
    </source>
</evidence>
<dbReference type="SUPFAM" id="SSF46557">
    <property type="entry name" value="GreA transcript cleavage protein, N-terminal domain"/>
    <property type="match status" value="1"/>
</dbReference>
<evidence type="ECO:0000313" key="13">
    <source>
        <dbReference type="Proteomes" id="UP000176628"/>
    </source>
</evidence>
<comment type="caution">
    <text evidence="12">The sequence shown here is derived from an EMBL/GenBank/DDBJ whole genome shotgun (WGS) entry which is preliminary data.</text>
</comment>
<dbReference type="SUPFAM" id="SSF54534">
    <property type="entry name" value="FKBP-like"/>
    <property type="match status" value="1"/>
</dbReference>
<dbReference type="EMBL" id="MFAV01000044">
    <property type="protein sequence ID" value="OGD85800.1"/>
    <property type="molecule type" value="Genomic_DNA"/>
</dbReference>
<dbReference type="InterPro" id="IPR036805">
    <property type="entry name" value="Tscrpt_elong_fac_GreA/B_N_sf"/>
</dbReference>
<comment type="function">
    <text evidence="6 8 9">Necessary for efficient RNA polymerase transcription elongation past template-encoded arresting sites. The arresting sites in DNA have the property of trapping a certain fraction of elongating RNA polymerases that pass through, resulting in locked ternary complexes. Cleavage of the nascent transcript by cleavage factors such as GreA or GreB allows the resumption of elongation from the new 3'terminus. GreA releases sequences of 2 to 3 nucleotides.</text>
</comment>
<evidence type="ECO:0000256" key="6">
    <source>
        <dbReference type="ARBA" id="ARBA00024916"/>
    </source>
</evidence>
<dbReference type="InterPro" id="IPR006359">
    <property type="entry name" value="Tscrpt_elong_fac_GreA"/>
</dbReference>
<dbReference type="InterPro" id="IPR023459">
    <property type="entry name" value="Tscrpt_elong_fac_GreA/B_fam"/>
</dbReference>
<evidence type="ECO:0000256" key="4">
    <source>
        <dbReference type="ARBA" id="ARBA00023125"/>
    </source>
</evidence>
<dbReference type="Gene3D" id="3.10.50.30">
    <property type="entry name" value="Transcription elongation factor, GreA/GreB, C-terminal domain"/>
    <property type="match status" value="1"/>
</dbReference>
<dbReference type="PIRSF" id="PIRSF006092">
    <property type="entry name" value="GreA_GreB"/>
    <property type="match status" value="1"/>
</dbReference>
<keyword evidence="3 8" id="KW-0805">Transcription regulation</keyword>
<feature type="domain" description="Transcription elongation factor GreA/GreB N-terminal" evidence="11">
    <location>
        <begin position="9"/>
        <end position="78"/>
    </location>
</feature>
<evidence type="ECO:0000259" key="11">
    <source>
        <dbReference type="Pfam" id="PF03449"/>
    </source>
</evidence>
<dbReference type="GO" id="GO:0070063">
    <property type="term" value="F:RNA polymerase binding"/>
    <property type="evidence" value="ECO:0007669"/>
    <property type="project" value="InterPro"/>
</dbReference>
<reference evidence="12 13" key="1">
    <citation type="journal article" date="2016" name="Nat. Commun.">
        <title>Thousands of microbial genomes shed light on interconnected biogeochemical processes in an aquifer system.</title>
        <authorList>
            <person name="Anantharaman K."/>
            <person name="Brown C.T."/>
            <person name="Hug L.A."/>
            <person name="Sharon I."/>
            <person name="Castelle C.J."/>
            <person name="Probst A.J."/>
            <person name="Thomas B.C."/>
            <person name="Singh A."/>
            <person name="Wilkins M.J."/>
            <person name="Karaoz U."/>
            <person name="Brodie E.L."/>
            <person name="Williams K.H."/>
            <person name="Hubbard S.S."/>
            <person name="Banfield J.F."/>
        </authorList>
    </citation>
    <scope>NUCLEOTIDE SEQUENCE [LARGE SCALE GENOMIC DNA]</scope>
</reference>
<dbReference type="PANTHER" id="PTHR30437">
    <property type="entry name" value="TRANSCRIPTION ELONGATION FACTOR GREA"/>
    <property type="match status" value="1"/>
</dbReference>
<evidence type="ECO:0000313" key="12">
    <source>
        <dbReference type="EMBL" id="OGD85800.1"/>
    </source>
</evidence>
<protein>
    <recommendedName>
        <fullName evidence="2 8">Transcription elongation factor GreA</fullName>
    </recommendedName>
    <alternativeName>
        <fullName evidence="7 8">Transcript cleavage factor GreA</fullName>
    </alternativeName>
</protein>
<dbReference type="GO" id="GO:0032784">
    <property type="term" value="P:regulation of DNA-templated transcription elongation"/>
    <property type="evidence" value="ECO:0007669"/>
    <property type="project" value="UniProtKB-UniRule"/>
</dbReference>
<dbReference type="InterPro" id="IPR022691">
    <property type="entry name" value="Tscrpt_elong_fac_GreA/B_N"/>
</dbReference>
<evidence type="ECO:0000256" key="1">
    <source>
        <dbReference type="ARBA" id="ARBA00008213"/>
    </source>
</evidence>
<dbReference type="PROSITE" id="PS00829">
    <property type="entry name" value="GREAB_1"/>
    <property type="match status" value="1"/>
</dbReference>
<evidence type="ECO:0000259" key="10">
    <source>
        <dbReference type="Pfam" id="PF01272"/>
    </source>
</evidence>
<dbReference type="Gene3D" id="1.10.287.180">
    <property type="entry name" value="Transcription elongation factor, GreA/GreB, N-terminal domain"/>
    <property type="match status" value="1"/>
</dbReference>
<evidence type="ECO:0000256" key="8">
    <source>
        <dbReference type="HAMAP-Rule" id="MF_00105"/>
    </source>
</evidence>
<dbReference type="NCBIfam" id="NF001263">
    <property type="entry name" value="PRK00226.1-4"/>
    <property type="match status" value="1"/>
</dbReference>
<dbReference type="PROSITE" id="PS00830">
    <property type="entry name" value="GREAB_2"/>
    <property type="match status" value="1"/>
</dbReference>
<dbReference type="InterPro" id="IPR036953">
    <property type="entry name" value="GreA/GreB_C_sf"/>
</dbReference>
<accession>A0A1F5G1Q6</accession>
<dbReference type="HAMAP" id="MF_00105">
    <property type="entry name" value="GreA_GreB"/>
    <property type="match status" value="1"/>
</dbReference>
<dbReference type="FunFam" id="1.10.287.180:FF:000001">
    <property type="entry name" value="Transcription elongation factor GreA"/>
    <property type="match status" value="1"/>
</dbReference>
<dbReference type="GO" id="GO:0006354">
    <property type="term" value="P:DNA-templated transcription elongation"/>
    <property type="evidence" value="ECO:0007669"/>
    <property type="project" value="TreeGrafter"/>
</dbReference>
<gene>
    <name evidence="8" type="primary">greA</name>
    <name evidence="12" type="ORF">A2Z23_00780</name>
</gene>
<dbReference type="GO" id="GO:0003677">
    <property type="term" value="F:DNA binding"/>
    <property type="evidence" value="ECO:0007669"/>
    <property type="project" value="UniProtKB-UniRule"/>
</dbReference>
<name>A0A1F5G1Q6_9BACT</name>
<dbReference type="GO" id="GO:0003746">
    <property type="term" value="F:translation elongation factor activity"/>
    <property type="evidence" value="ECO:0007669"/>
    <property type="project" value="UniProtKB-KW"/>
</dbReference>
<dbReference type="AlphaFoldDB" id="A0A1F5G1Q6"/>
<dbReference type="InterPro" id="IPR018151">
    <property type="entry name" value="TF_GreA/GreB_CS"/>
</dbReference>